<keyword evidence="2" id="KW-0732">Signal</keyword>
<feature type="transmembrane region" description="Helical" evidence="4">
    <location>
        <begin position="6"/>
        <end position="24"/>
    </location>
</feature>
<proteinExistence type="inferred from homology"/>
<dbReference type="GO" id="GO:0050821">
    <property type="term" value="P:protein stabilization"/>
    <property type="evidence" value="ECO:0007669"/>
    <property type="project" value="TreeGrafter"/>
</dbReference>
<evidence type="ECO:0000256" key="2">
    <source>
        <dbReference type="ARBA" id="ARBA00022729"/>
    </source>
</evidence>
<dbReference type="PANTHER" id="PTHR35089">
    <property type="entry name" value="CHAPERONE PROTEIN SKP"/>
    <property type="match status" value="1"/>
</dbReference>
<dbReference type="Pfam" id="PF03938">
    <property type="entry name" value="OmpH"/>
    <property type="match status" value="1"/>
</dbReference>
<evidence type="ECO:0000256" key="3">
    <source>
        <dbReference type="SAM" id="MobiDB-lite"/>
    </source>
</evidence>
<dbReference type="GO" id="GO:0005829">
    <property type="term" value="C:cytosol"/>
    <property type="evidence" value="ECO:0007669"/>
    <property type="project" value="TreeGrafter"/>
</dbReference>
<name>A0A5P2G4A0_9BACT</name>
<accession>A0A5P2G4A0</accession>
<gene>
    <name evidence="5" type="ORF">E0W69_019005</name>
</gene>
<dbReference type="SMART" id="SM00935">
    <property type="entry name" value="OmpH"/>
    <property type="match status" value="1"/>
</dbReference>
<dbReference type="Gene3D" id="3.30.910.20">
    <property type="entry name" value="Skp domain"/>
    <property type="match status" value="1"/>
</dbReference>
<evidence type="ECO:0000256" key="1">
    <source>
        <dbReference type="ARBA" id="ARBA00009091"/>
    </source>
</evidence>
<dbReference type="InterPro" id="IPR024930">
    <property type="entry name" value="Skp_dom_sf"/>
</dbReference>
<keyword evidence="4" id="KW-0472">Membrane</keyword>
<dbReference type="SUPFAM" id="SSF111384">
    <property type="entry name" value="OmpH-like"/>
    <property type="match status" value="1"/>
</dbReference>
<keyword evidence="4" id="KW-1133">Transmembrane helix</keyword>
<reference evidence="5 6" key="1">
    <citation type="submission" date="2019-09" db="EMBL/GenBank/DDBJ databases">
        <title>Complete genome sequence of Arachidicoccus sp. B3-10 isolated from apple orchard soil.</title>
        <authorList>
            <person name="Kim H.S."/>
            <person name="Han K.-I."/>
            <person name="Suh M.K."/>
            <person name="Lee K.C."/>
            <person name="Eom M.K."/>
            <person name="Kim J.-S."/>
            <person name="Kang S.W."/>
            <person name="Sin Y."/>
            <person name="Lee J.-S."/>
        </authorList>
    </citation>
    <scope>NUCLEOTIDE SEQUENCE [LARGE SCALE GENOMIC DNA]</scope>
    <source>
        <strain evidence="5 6">B3-10</strain>
    </source>
</reference>
<protein>
    <submittedName>
        <fullName evidence="5">OmpH family outer membrane protein</fullName>
    </submittedName>
</protein>
<feature type="region of interest" description="Disordered" evidence="3">
    <location>
        <begin position="30"/>
        <end position="50"/>
    </location>
</feature>
<organism evidence="5 6">
    <name type="scientific">Rhizosphaericola mali</name>
    <dbReference type="NCBI Taxonomy" id="2545455"/>
    <lineage>
        <taxon>Bacteria</taxon>
        <taxon>Pseudomonadati</taxon>
        <taxon>Bacteroidota</taxon>
        <taxon>Chitinophagia</taxon>
        <taxon>Chitinophagales</taxon>
        <taxon>Chitinophagaceae</taxon>
        <taxon>Rhizosphaericola</taxon>
    </lineage>
</organism>
<keyword evidence="4" id="KW-0812">Transmembrane</keyword>
<dbReference type="InterPro" id="IPR005632">
    <property type="entry name" value="Chaperone_Skp"/>
</dbReference>
<evidence type="ECO:0000256" key="4">
    <source>
        <dbReference type="SAM" id="Phobius"/>
    </source>
</evidence>
<dbReference type="KEGG" id="arac:E0W69_019005"/>
<keyword evidence="6" id="KW-1185">Reference proteome</keyword>
<dbReference type="Proteomes" id="UP000292424">
    <property type="component" value="Chromosome"/>
</dbReference>
<dbReference type="PANTHER" id="PTHR35089:SF1">
    <property type="entry name" value="CHAPERONE PROTEIN SKP"/>
    <property type="match status" value="1"/>
</dbReference>
<dbReference type="RefSeq" id="WP_131331640.1">
    <property type="nucleotide sequence ID" value="NZ_CP044016.1"/>
</dbReference>
<evidence type="ECO:0000313" key="6">
    <source>
        <dbReference type="Proteomes" id="UP000292424"/>
    </source>
</evidence>
<dbReference type="EMBL" id="CP044016">
    <property type="protein sequence ID" value="QES90654.1"/>
    <property type="molecule type" value="Genomic_DNA"/>
</dbReference>
<comment type="similarity">
    <text evidence="1">Belongs to the Skp family.</text>
</comment>
<dbReference type="AlphaFoldDB" id="A0A5P2G4A0"/>
<feature type="compositionally biased region" description="Polar residues" evidence="3">
    <location>
        <begin position="30"/>
        <end position="40"/>
    </location>
</feature>
<evidence type="ECO:0000313" key="5">
    <source>
        <dbReference type="EMBL" id="QES90654.1"/>
    </source>
</evidence>
<dbReference type="OrthoDB" id="1493259at2"/>
<sequence>MNSKVLLGFNIVLALAVVVLFFLYSKVKPSSTDATNNVATENAKGDDASNSKDPKFKIAYFELDTLQNNYTYAIKMRKSLSAKQNQIESQLKDLKSSIMAKGQAYYKKGPTMTQQEQVDASNEMNKLQQDYGMKEQQLGQQFQEETRRKLVEMRTRIQNFLKGYAKSHGYAFVLATSEDDNIFYYKDSLRNVTNDIVNGLNKLETSDNSKN</sequence>
<dbReference type="GO" id="GO:0051082">
    <property type="term" value="F:unfolded protein binding"/>
    <property type="evidence" value="ECO:0007669"/>
    <property type="project" value="InterPro"/>
</dbReference>